<reference evidence="1 2" key="1">
    <citation type="submission" date="2018-06" db="EMBL/GenBank/DDBJ databases">
        <title>Sphaerisporangium craniellae sp. nov., isolated from a marine sponge in the South China Sea.</title>
        <authorList>
            <person name="Li L."/>
        </authorList>
    </citation>
    <scope>NUCLEOTIDE SEQUENCE [LARGE SCALE GENOMIC DNA]</scope>
    <source>
        <strain evidence="1 2">LHW63015</strain>
    </source>
</reference>
<name>A0A366LCI4_9ACTN</name>
<accession>A0A366LCI4</accession>
<keyword evidence="2" id="KW-1185">Reference proteome</keyword>
<evidence type="ECO:0000313" key="2">
    <source>
        <dbReference type="Proteomes" id="UP000253303"/>
    </source>
</evidence>
<dbReference type="EMBL" id="QMEY01000066">
    <property type="protein sequence ID" value="RBQ11605.1"/>
    <property type="molecule type" value="Genomic_DNA"/>
</dbReference>
<dbReference type="AlphaFoldDB" id="A0A366LCI4"/>
<sequence>MDGKTISQFWDAIEPRLDDREQRGSRTLCRMSAVIEAMNEICRGPGLPPIRSRTISEDHQPVRPVNTERAEPSGQCDLIQPPLHHLPCRVRQREANKPGRTCGRAVCLRVRPMRMPGQAGGSRAWAHPELQFIFPYGNMNSVPAEDP</sequence>
<organism evidence="1 2">
    <name type="scientific">Spongiactinospora rosea</name>
    <dbReference type="NCBI Taxonomy" id="2248750"/>
    <lineage>
        <taxon>Bacteria</taxon>
        <taxon>Bacillati</taxon>
        <taxon>Actinomycetota</taxon>
        <taxon>Actinomycetes</taxon>
        <taxon>Streptosporangiales</taxon>
        <taxon>Streptosporangiaceae</taxon>
        <taxon>Spongiactinospora</taxon>
    </lineage>
</organism>
<proteinExistence type="predicted"/>
<dbReference type="Proteomes" id="UP000253303">
    <property type="component" value="Unassembled WGS sequence"/>
</dbReference>
<gene>
    <name evidence="1" type="ORF">DP939_45190</name>
</gene>
<evidence type="ECO:0000313" key="1">
    <source>
        <dbReference type="EMBL" id="RBQ11605.1"/>
    </source>
</evidence>
<comment type="caution">
    <text evidence="1">The sequence shown here is derived from an EMBL/GenBank/DDBJ whole genome shotgun (WGS) entry which is preliminary data.</text>
</comment>
<protein>
    <submittedName>
        <fullName evidence="1">Uncharacterized protein</fullName>
    </submittedName>
</protein>